<evidence type="ECO:0000256" key="1">
    <source>
        <dbReference type="SAM" id="Phobius"/>
    </source>
</evidence>
<reference evidence="2" key="1">
    <citation type="submission" date="2015-11" db="EMBL/GenBank/DDBJ databases">
        <title>De novo transcriptome assembly of four potential Pierce s Disease insect vectors from Arizona vineyards.</title>
        <authorList>
            <person name="Tassone E.E."/>
        </authorList>
    </citation>
    <scope>NUCLEOTIDE SEQUENCE</scope>
</reference>
<sequence>SEKFAKAKLAFARIVRQLVVTAMYLYVLAESLVVVAGVSVLMLIDFGNIFPCPTSDIRKMVPELLGLHAIGLACKLKGLPSELSPEQKTKLVSLMPVDSTVKATFEAEHENYYIINIPTVIASLMS</sequence>
<proteinExistence type="predicted"/>
<gene>
    <name evidence="2" type="ORF">g.32504</name>
</gene>
<evidence type="ECO:0000313" key="2">
    <source>
        <dbReference type="EMBL" id="JAT13985.1"/>
    </source>
</evidence>
<name>A0A1B6KRD6_9HEMI</name>
<feature type="non-terminal residue" evidence="2">
    <location>
        <position position="1"/>
    </location>
</feature>
<keyword evidence="1" id="KW-0812">Transmembrane</keyword>
<keyword evidence="1" id="KW-1133">Transmembrane helix</keyword>
<organism evidence="2">
    <name type="scientific">Graphocephala atropunctata</name>
    <dbReference type="NCBI Taxonomy" id="36148"/>
    <lineage>
        <taxon>Eukaryota</taxon>
        <taxon>Metazoa</taxon>
        <taxon>Ecdysozoa</taxon>
        <taxon>Arthropoda</taxon>
        <taxon>Hexapoda</taxon>
        <taxon>Insecta</taxon>
        <taxon>Pterygota</taxon>
        <taxon>Neoptera</taxon>
        <taxon>Paraneoptera</taxon>
        <taxon>Hemiptera</taxon>
        <taxon>Auchenorrhyncha</taxon>
        <taxon>Membracoidea</taxon>
        <taxon>Cicadellidae</taxon>
        <taxon>Cicadellinae</taxon>
        <taxon>Cicadellini</taxon>
        <taxon>Graphocephala</taxon>
    </lineage>
</organism>
<dbReference type="EMBL" id="GEBQ01025992">
    <property type="protein sequence ID" value="JAT13985.1"/>
    <property type="molecule type" value="Transcribed_RNA"/>
</dbReference>
<keyword evidence="1" id="KW-0472">Membrane</keyword>
<protein>
    <submittedName>
        <fullName evidence="2">Uncharacterized protein</fullName>
    </submittedName>
</protein>
<feature type="transmembrane region" description="Helical" evidence="1">
    <location>
        <begin position="21"/>
        <end position="44"/>
    </location>
</feature>
<dbReference type="AlphaFoldDB" id="A0A1B6KRD6"/>
<accession>A0A1B6KRD6</accession>